<sequence>MSKLNLYRSTTSDSCVPSPIASSGAAVPGGNGAVSMAHDQGRRRLLRFPLMCAALAAAVAASTAWAADYPARPLRLVVPYAPGAGTDTVARLVATKLARKLGQTIIVENKAGASGNIGTADVARAAPDGYTLGVATPGPVSVGASLYKHLPYDPLKDLQPVILLNESPVVMLVNPKVPAASISAFMKWAKTKSGGINSAIAATGSVNHLATELFKLEAGVDLYDVPYKGGAQALMDTIAGQDDVLFIGLSSVVGAISAKQLVPIFVADKKRNPLLPNVPTSAEVGFPGVVASAWNGIVVPRGTPPAIVEKLNHALQWVLQQPDVRQSMSGQGITPMGGSASEFQTFLEADAAKWKKVIADAKIQQM</sequence>
<evidence type="ECO:0000313" key="4">
    <source>
        <dbReference type="Proteomes" id="UP000214603"/>
    </source>
</evidence>
<dbReference type="PANTHER" id="PTHR42928:SF5">
    <property type="entry name" value="BLR1237 PROTEIN"/>
    <property type="match status" value="1"/>
</dbReference>
<dbReference type="Pfam" id="PF03401">
    <property type="entry name" value="TctC"/>
    <property type="match status" value="1"/>
</dbReference>
<accession>A0A225M2Q1</accession>
<gene>
    <name evidence="3" type="ORF">CEY11_22570</name>
</gene>
<comment type="caution">
    <text evidence="3">The sequence shown here is derived from an EMBL/GenBank/DDBJ whole genome shotgun (WGS) entry which is preliminary data.</text>
</comment>
<dbReference type="Gene3D" id="3.40.190.10">
    <property type="entry name" value="Periplasmic binding protein-like II"/>
    <property type="match status" value="1"/>
</dbReference>
<dbReference type="PANTHER" id="PTHR42928">
    <property type="entry name" value="TRICARBOXYLATE-BINDING PROTEIN"/>
    <property type="match status" value="1"/>
</dbReference>
<keyword evidence="2" id="KW-0812">Transmembrane</keyword>
<dbReference type="RefSeq" id="WP_088605680.1">
    <property type="nucleotide sequence ID" value="NZ_NJIH01000015.1"/>
</dbReference>
<dbReference type="CDD" id="cd13578">
    <property type="entry name" value="PBP2_Bug27"/>
    <property type="match status" value="1"/>
</dbReference>
<dbReference type="OrthoDB" id="8678477at2"/>
<reference evidence="4" key="1">
    <citation type="submission" date="2017-06" db="EMBL/GenBank/DDBJ databases">
        <title>Herbaspirillum phytohormonus sp. nov., isolated from the root nodule of Robinia pseudoacacia in lead-zinc mine.</title>
        <authorList>
            <person name="Fan M."/>
            <person name="Lin Y."/>
        </authorList>
    </citation>
    <scope>NUCLEOTIDE SEQUENCE [LARGE SCALE GENOMIC DNA]</scope>
    <source>
        <strain evidence="4">SC-089</strain>
    </source>
</reference>
<dbReference type="SUPFAM" id="SSF53850">
    <property type="entry name" value="Periplasmic binding protein-like II"/>
    <property type="match status" value="1"/>
</dbReference>
<dbReference type="PIRSF" id="PIRSF017082">
    <property type="entry name" value="YflP"/>
    <property type="match status" value="1"/>
</dbReference>
<comment type="similarity">
    <text evidence="1">Belongs to the UPF0065 (bug) family.</text>
</comment>
<protein>
    <recommendedName>
        <fullName evidence="5">ABC transporter substrate-binding protein</fullName>
    </recommendedName>
</protein>
<organism evidence="3 4">
    <name type="scientific">Candidimonas nitroreducens</name>
    <dbReference type="NCBI Taxonomy" id="683354"/>
    <lineage>
        <taxon>Bacteria</taxon>
        <taxon>Pseudomonadati</taxon>
        <taxon>Pseudomonadota</taxon>
        <taxon>Betaproteobacteria</taxon>
        <taxon>Burkholderiales</taxon>
        <taxon>Alcaligenaceae</taxon>
        <taxon>Candidimonas</taxon>
    </lineage>
</organism>
<proteinExistence type="inferred from homology"/>
<dbReference type="Proteomes" id="UP000214603">
    <property type="component" value="Unassembled WGS sequence"/>
</dbReference>
<evidence type="ECO:0000313" key="3">
    <source>
        <dbReference type="EMBL" id="OWT54503.1"/>
    </source>
</evidence>
<name>A0A225M2Q1_9BURK</name>
<dbReference type="EMBL" id="NJIH01000015">
    <property type="protein sequence ID" value="OWT54503.1"/>
    <property type="molecule type" value="Genomic_DNA"/>
</dbReference>
<evidence type="ECO:0000256" key="1">
    <source>
        <dbReference type="ARBA" id="ARBA00006987"/>
    </source>
</evidence>
<evidence type="ECO:0008006" key="5">
    <source>
        <dbReference type="Google" id="ProtNLM"/>
    </source>
</evidence>
<keyword evidence="4" id="KW-1185">Reference proteome</keyword>
<feature type="transmembrane region" description="Helical" evidence="2">
    <location>
        <begin position="45"/>
        <end position="67"/>
    </location>
</feature>
<dbReference type="InterPro" id="IPR005064">
    <property type="entry name" value="BUG"/>
</dbReference>
<dbReference type="InterPro" id="IPR042100">
    <property type="entry name" value="Bug_dom1"/>
</dbReference>
<dbReference type="AlphaFoldDB" id="A0A225M2Q1"/>
<keyword evidence="2" id="KW-0472">Membrane</keyword>
<keyword evidence="2" id="KW-1133">Transmembrane helix</keyword>
<dbReference type="Gene3D" id="3.40.190.150">
    <property type="entry name" value="Bordetella uptake gene, domain 1"/>
    <property type="match status" value="1"/>
</dbReference>
<evidence type="ECO:0000256" key="2">
    <source>
        <dbReference type="SAM" id="Phobius"/>
    </source>
</evidence>